<keyword evidence="2" id="KW-1185">Reference proteome</keyword>
<dbReference type="AlphaFoldDB" id="A0A1H8QTY8"/>
<proteinExistence type="predicted"/>
<reference evidence="1 2" key="1">
    <citation type="submission" date="2016-10" db="EMBL/GenBank/DDBJ databases">
        <authorList>
            <person name="de Groot N.N."/>
        </authorList>
    </citation>
    <scope>NUCLEOTIDE SEQUENCE [LARGE SCALE GENOMIC DNA]</scope>
    <source>
        <strain evidence="1 2">CGMCC 1.6291</strain>
    </source>
</reference>
<name>A0A1H8QTY8_9GAMM</name>
<dbReference type="EMBL" id="FOEG01000001">
    <property type="protein sequence ID" value="SEO57719.1"/>
    <property type="molecule type" value="Genomic_DNA"/>
</dbReference>
<evidence type="ECO:0000313" key="2">
    <source>
        <dbReference type="Proteomes" id="UP000199657"/>
    </source>
</evidence>
<dbReference type="STRING" id="406100.SAMN04488052_101791"/>
<dbReference type="RefSeq" id="WP_091640080.1">
    <property type="nucleotide sequence ID" value="NZ_FOEG01000001.1"/>
</dbReference>
<organism evidence="1 2">
    <name type="scientific">Aquisalimonas asiatica</name>
    <dbReference type="NCBI Taxonomy" id="406100"/>
    <lineage>
        <taxon>Bacteria</taxon>
        <taxon>Pseudomonadati</taxon>
        <taxon>Pseudomonadota</taxon>
        <taxon>Gammaproteobacteria</taxon>
        <taxon>Chromatiales</taxon>
        <taxon>Ectothiorhodospiraceae</taxon>
        <taxon>Aquisalimonas</taxon>
    </lineage>
</organism>
<gene>
    <name evidence="1" type="ORF">SAMN04488052_101791</name>
</gene>
<evidence type="ECO:0000313" key="1">
    <source>
        <dbReference type="EMBL" id="SEO57719.1"/>
    </source>
</evidence>
<protein>
    <submittedName>
        <fullName evidence="1">Uncharacterized protein</fullName>
    </submittedName>
</protein>
<accession>A0A1H8QTY8</accession>
<dbReference type="Proteomes" id="UP000199657">
    <property type="component" value="Unassembled WGS sequence"/>
</dbReference>
<sequence length="109" mass="12480">MIKLRVVGLLVGLWLIPLNLVGQPVPETDANLVIDCRHWIDDHERHAEVLDDAALKDWFLDEVNQACRSEGQVAYTDPVPRRDACRLFEIDATNALSLENRPLGDWCRY</sequence>